<dbReference type="InterPro" id="IPR025632">
    <property type="entry name" value="DUF4290"/>
</dbReference>
<evidence type="ECO:0000256" key="1">
    <source>
        <dbReference type="SAM" id="MobiDB-lite"/>
    </source>
</evidence>
<sequence>MYNFQYNTKHRNIRIQEYGRHVQNMVDYATTIEDKKERQKVAEEIVNIMINMTDPGNKSGDSLAKAWKHIFFMSENELDVEVPEGVEVSETKELFVHEPMEYPQMDIDFKHYGLNVQKMLKKAQEMENPEHREAYVKLIGSYMKMAYRTWHREQFVNDEIIKNDIEGMTKGKIKAVLEDTQFNALKHNKRKTSNRPHQGKRSRNNNNNNRRRKRR</sequence>
<proteinExistence type="predicted"/>
<evidence type="ECO:0000313" key="3">
    <source>
        <dbReference type="Proteomes" id="UP000753961"/>
    </source>
</evidence>
<comment type="caution">
    <text evidence="2">The sequence shown here is derived from an EMBL/GenBank/DDBJ whole genome shotgun (WGS) entry which is preliminary data.</text>
</comment>
<dbReference type="Proteomes" id="UP000753961">
    <property type="component" value="Unassembled WGS sequence"/>
</dbReference>
<dbReference type="EMBL" id="JAHVHU010000019">
    <property type="protein sequence ID" value="MBY5959875.1"/>
    <property type="molecule type" value="Genomic_DNA"/>
</dbReference>
<feature type="region of interest" description="Disordered" evidence="1">
    <location>
        <begin position="181"/>
        <end position="215"/>
    </location>
</feature>
<keyword evidence="3" id="KW-1185">Reference proteome</keyword>
<dbReference type="AlphaFoldDB" id="A0A953HX75"/>
<dbReference type="Pfam" id="PF14123">
    <property type="entry name" value="DUF4290"/>
    <property type="match status" value="1"/>
</dbReference>
<accession>A0A953HX75</accession>
<gene>
    <name evidence="2" type="ORF">KUV50_17100</name>
</gene>
<evidence type="ECO:0000313" key="2">
    <source>
        <dbReference type="EMBL" id="MBY5959875.1"/>
    </source>
</evidence>
<organism evidence="2 3">
    <name type="scientific">Membranihabitans marinus</name>
    <dbReference type="NCBI Taxonomy" id="1227546"/>
    <lineage>
        <taxon>Bacteria</taxon>
        <taxon>Pseudomonadati</taxon>
        <taxon>Bacteroidota</taxon>
        <taxon>Saprospiria</taxon>
        <taxon>Saprospirales</taxon>
        <taxon>Saprospiraceae</taxon>
        <taxon>Membranihabitans</taxon>
    </lineage>
</organism>
<name>A0A953HX75_9BACT</name>
<dbReference type="RefSeq" id="WP_222581413.1">
    <property type="nucleotide sequence ID" value="NZ_JAHVHU010000019.1"/>
</dbReference>
<feature type="compositionally biased region" description="Basic residues" evidence="1">
    <location>
        <begin position="186"/>
        <end position="215"/>
    </location>
</feature>
<reference evidence="2" key="1">
    <citation type="submission" date="2021-06" db="EMBL/GenBank/DDBJ databases">
        <title>44 bacteria genomes isolated from Dapeng, Shenzhen.</title>
        <authorList>
            <person name="Zheng W."/>
            <person name="Yu S."/>
            <person name="Huang Y."/>
        </authorList>
    </citation>
    <scope>NUCLEOTIDE SEQUENCE</scope>
    <source>
        <strain evidence="2">DP5N28-2</strain>
    </source>
</reference>
<protein>
    <submittedName>
        <fullName evidence="2">DUF4290 domain-containing protein</fullName>
    </submittedName>
</protein>